<dbReference type="Proteomes" id="UP000260644">
    <property type="component" value="Unassembled WGS sequence"/>
</dbReference>
<keyword evidence="7" id="KW-1185">Reference proteome</keyword>
<feature type="chain" id="PRO_5017563445" description="N-acetylmuramoyl-L-alanine amidase" evidence="4">
    <location>
        <begin position="28"/>
        <end position="586"/>
    </location>
</feature>
<dbReference type="InterPro" id="IPR013783">
    <property type="entry name" value="Ig-like_fold"/>
</dbReference>
<evidence type="ECO:0000256" key="1">
    <source>
        <dbReference type="ARBA" id="ARBA00001561"/>
    </source>
</evidence>
<dbReference type="Gene3D" id="2.60.40.10">
    <property type="entry name" value="Immunoglobulins"/>
    <property type="match status" value="1"/>
</dbReference>
<dbReference type="SMART" id="SM00646">
    <property type="entry name" value="Ami_3"/>
    <property type="match status" value="1"/>
</dbReference>
<gene>
    <name evidence="6" type="ORF">DVR12_08935</name>
</gene>
<dbReference type="EC" id="3.5.1.28" evidence="2"/>
<evidence type="ECO:0000256" key="4">
    <source>
        <dbReference type="SAM" id="SignalP"/>
    </source>
</evidence>
<dbReference type="PANTHER" id="PTHR30404">
    <property type="entry name" value="N-ACETYLMURAMOYL-L-ALANINE AMIDASE"/>
    <property type="match status" value="1"/>
</dbReference>
<dbReference type="PANTHER" id="PTHR30404:SF0">
    <property type="entry name" value="N-ACETYLMURAMOYL-L-ALANINE AMIDASE AMIC"/>
    <property type="match status" value="1"/>
</dbReference>
<dbReference type="SUPFAM" id="SSF53187">
    <property type="entry name" value="Zn-dependent exopeptidases"/>
    <property type="match status" value="1"/>
</dbReference>
<keyword evidence="4" id="KW-0732">Signal</keyword>
<dbReference type="GO" id="GO:0009253">
    <property type="term" value="P:peptidoglycan catabolic process"/>
    <property type="evidence" value="ECO:0007669"/>
    <property type="project" value="InterPro"/>
</dbReference>
<evidence type="ECO:0000256" key="3">
    <source>
        <dbReference type="ARBA" id="ARBA00022801"/>
    </source>
</evidence>
<feature type="domain" description="MurNAc-LAA" evidence="5">
    <location>
        <begin position="467"/>
        <end position="576"/>
    </location>
</feature>
<evidence type="ECO:0000313" key="7">
    <source>
        <dbReference type="Proteomes" id="UP000260644"/>
    </source>
</evidence>
<dbReference type="EMBL" id="QPMM01000003">
    <property type="protein sequence ID" value="RFS23997.1"/>
    <property type="molecule type" value="Genomic_DNA"/>
</dbReference>
<dbReference type="Pfam" id="PF01520">
    <property type="entry name" value="Amidase_3"/>
    <property type="match status" value="1"/>
</dbReference>
<feature type="signal peptide" evidence="4">
    <location>
        <begin position="1"/>
        <end position="27"/>
    </location>
</feature>
<reference evidence="6 7" key="1">
    <citation type="submission" date="2018-07" db="EMBL/GenBank/DDBJ databases">
        <title>Chitinophaga K2CV101002-2 sp. nov., isolated from a monsoon evergreen broad-leaved forest soil.</title>
        <authorList>
            <person name="Lv Y."/>
        </authorList>
    </citation>
    <scope>NUCLEOTIDE SEQUENCE [LARGE SCALE GENOMIC DNA]</scope>
    <source>
        <strain evidence="6 7">GDMCC 1.1288</strain>
    </source>
</reference>
<comment type="catalytic activity">
    <reaction evidence="1">
        <text>Hydrolyzes the link between N-acetylmuramoyl residues and L-amino acid residues in certain cell-wall glycopeptides.</text>
        <dbReference type="EC" id="3.5.1.28"/>
    </reaction>
</comment>
<dbReference type="Gene3D" id="3.40.630.40">
    <property type="entry name" value="Zn-dependent exopeptidases"/>
    <property type="match status" value="1"/>
</dbReference>
<dbReference type="CDD" id="cd02696">
    <property type="entry name" value="MurNAc-LAA"/>
    <property type="match status" value="1"/>
</dbReference>
<dbReference type="GO" id="GO:0008745">
    <property type="term" value="F:N-acetylmuramoyl-L-alanine amidase activity"/>
    <property type="evidence" value="ECO:0007669"/>
    <property type="project" value="UniProtKB-EC"/>
</dbReference>
<evidence type="ECO:0000313" key="6">
    <source>
        <dbReference type="EMBL" id="RFS23997.1"/>
    </source>
</evidence>
<dbReference type="GO" id="GO:0030288">
    <property type="term" value="C:outer membrane-bounded periplasmic space"/>
    <property type="evidence" value="ECO:0007669"/>
    <property type="project" value="TreeGrafter"/>
</dbReference>
<comment type="caution">
    <text evidence="6">The sequence shown here is derived from an EMBL/GenBank/DDBJ whole genome shotgun (WGS) entry which is preliminary data.</text>
</comment>
<name>A0A3E1YCD2_9BACT</name>
<dbReference type="AlphaFoldDB" id="A0A3E1YCD2"/>
<evidence type="ECO:0000256" key="2">
    <source>
        <dbReference type="ARBA" id="ARBA00011901"/>
    </source>
</evidence>
<sequence>MTGFMLSPKLLYSFTALLILLSFTANSQVAIRLSQPSKDQSNVNTSRQYIAGRTCVGCKLTINNDTVHVYSTGTFAAKYDLNTGRNNFTITATSPDNQTTTRNVTFYYNPVPAPVATQAFRIDFMEITPSGNLQLMPGDTLNIRLKAQPGQTATWINNQPLKELPASQSGGVPGYYSGTYILQPGDSLLNGKILAKLRNAGGSITTLASTYRYSMLRNELPFTGRTIDNMTYLVASPFGDRLGPDKIGYLDKDVLLHIVGKQNDYYKIRLSANHYAYIPEPLVDTEIPQEELSVSVAEDAKTWSDEKFDYVSVGLSDRLPYLSTQRVEDRKIIVDIHGAYADKALSTALERTREIKSIAWGQPFPDVCRLVISLKHDPWGYLVYYDNNRLVVRVKRQPEKLALNNLVIGLDAGHGGSNPGATGLTGAVEKQWTLLLALQLKSLLEREGATVLMSRTTEKFVPNEDRLSFFRRADPDILLSIHFNSSVNPVDVSGTANYYKQPFCEPLNAAIHARLLETGLKDFGNNGNFNFILNNPTEFPDALIETLFLSNPGDEEKLLQPAFQQLIVEKIVQGLKDYLQKLKAQR</sequence>
<dbReference type="InterPro" id="IPR002508">
    <property type="entry name" value="MurNAc-LAA_cat"/>
</dbReference>
<accession>A0A3E1YCD2</accession>
<organism evidence="6 7">
    <name type="scientific">Chitinophaga silvatica</name>
    <dbReference type="NCBI Taxonomy" id="2282649"/>
    <lineage>
        <taxon>Bacteria</taxon>
        <taxon>Pseudomonadati</taxon>
        <taxon>Bacteroidota</taxon>
        <taxon>Chitinophagia</taxon>
        <taxon>Chitinophagales</taxon>
        <taxon>Chitinophagaceae</taxon>
        <taxon>Chitinophaga</taxon>
    </lineage>
</organism>
<dbReference type="InterPro" id="IPR050695">
    <property type="entry name" value="N-acetylmuramoyl_amidase_3"/>
</dbReference>
<keyword evidence="3" id="KW-0378">Hydrolase</keyword>
<evidence type="ECO:0000259" key="5">
    <source>
        <dbReference type="SMART" id="SM00646"/>
    </source>
</evidence>
<proteinExistence type="predicted"/>
<protein>
    <recommendedName>
        <fullName evidence="2">N-acetylmuramoyl-L-alanine amidase</fullName>
        <ecNumber evidence="2">3.5.1.28</ecNumber>
    </recommendedName>
</protein>